<evidence type="ECO:0000313" key="2">
    <source>
        <dbReference type="Proteomes" id="UP000789525"/>
    </source>
</evidence>
<accession>A0ACA9PCK4</accession>
<name>A0ACA9PCK4_9GLOM</name>
<gene>
    <name evidence="1" type="ORF">ACOLOM_LOCUS10360</name>
</gene>
<protein>
    <submittedName>
        <fullName evidence="1">15322_t:CDS:1</fullName>
    </submittedName>
</protein>
<evidence type="ECO:0000313" key="1">
    <source>
        <dbReference type="EMBL" id="CAG8703714.1"/>
    </source>
</evidence>
<keyword evidence="2" id="KW-1185">Reference proteome</keyword>
<feature type="non-terminal residue" evidence="1">
    <location>
        <position position="67"/>
    </location>
</feature>
<proteinExistence type="predicted"/>
<dbReference type="Proteomes" id="UP000789525">
    <property type="component" value="Unassembled WGS sequence"/>
</dbReference>
<reference evidence="1" key="1">
    <citation type="submission" date="2021-06" db="EMBL/GenBank/DDBJ databases">
        <authorList>
            <person name="Kallberg Y."/>
            <person name="Tangrot J."/>
            <person name="Rosling A."/>
        </authorList>
    </citation>
    <scope>NUCLEOTIDE SEQUENCE</scope>
    <source>
        <strain evidence="1">CL356</strain>
    </source>
</reference>
<sequence>MIKLDNTLPVVLAKVPILVLYRSFEGEDFAADIDKMCVSCLCLSLVLRNSDKAKPIAIDRTELWLHS</sequence>
<organism evidence="1 2">
    <name type="scientific">Acaulospora colombiana</name>
    <dbReference type="NCBI Taxonomy" id="27376"/>
    <lineage>
        <taxon>Eukaryota</taxon>
        <taxon>Fungi</taxon>
        <taxon>Fungi incertae sedis</taxon>
        <taxon>Mucoromycota</taxon>
        <taxon>Glomeromycotina</taxon>
        <taxon>Glomeromycetes</taxon>
        <taxon>Diversisporales</taxon>
        <taxon>Acaulosporaceae</taxon>
        <taxon>Acaulospora</taxon>
    </lineage>
</organism>
<comment type="caution">
    <text evidence="1">The sequence shown here is derived from an EMBL/GenBank/DDBJ whole genome shotgun (WGS) entry which is preliminary data.</text>
</comment>
<dbReference type="EMBL" id="CAJVPT010033110">
    <property type="protein sequence ID" value="CAG8703714.1"/>
    <property type="molecule type" value="Genomic_DNA"/>
</dbReference>